<keyword evidence="5" id="KW-0488">Methylation</keyword>
<protein>
    <recommendedName>
        <fullName evidence="3">Type II secretion system core protein G</fullName>
    </recommendedName>
</protein>
<evidence type="ECO:0000256" key="9">
    <source>
        <dbReference type="ARBA" id="ARBA00023136"/>
    </source>
</evidence>
<dbReference type="OrthoDB" id="9795612at2"/>
<evidence type="ECO:0000256" key="10">
    <source>
        <dbReference type="SAM" id="MobiDB-lite"/>
    </source>
</evidence>
<dbReference type="PROSITE" id="PS00409">
    <property type="entry name" value="PROKAR_NTER_METHYL"/>
    <property type="match status" value="1"/>
</dbReference>
<feature type="compositionally biased region" description="Basic and acidic residues" evidence="10">
    <location>
        <begin position="159"/>
        <end position="170"/>
    </location>
</feature>
<evidence type="ECO:0000256" key="2">
    <source>
        <dbReference type="ARBA" id="ARBA00009984"/>
    </source>
</evidence>
<dbReference type="EMBL" id="FWFK01000001">
    <property type="protein sequence ID" value="SLN12965.1"/>
    <property type="molecule type" value="Genomic_DNA"/>
</dbReference>
<evidence type="ECO:0000256" key="7">
    <source>
        <dbReference type="ARBA" id="ARBA00022692"/>
    </source>
</evidence>
<comment type="similarity">
    <text evidence="2">Belongs to the GSP G family.</text>
</comment>
<dbReference type="NCBIfam" id="TIGR01710">
    <property type="entry name" value="typeII_sec_gspG"/>
    <property type="match status" value="1"/>
</dbReference>
<evidence type="ECO:0000256" key="3">
    <source>
        <dbReference type="ARBA" id="ARBA00020042"/>
    </source>
</evidence>
<feature type="transmembrane region" description="Helical" evidence="11">
    <location>
        <begin position="34"/>
        <end position="56"/>
    </location>
</feature>
<reference evidence="13 14" key="1">
    <citation type="submission" date="2017-03" db="EMBL/GenBank/DDBJ databases">
        <authorList>
            <person name="Afonso C.L."/>
            <person name="Miller P.J."/>
            <person name="Scott M.A."/>
            <person name="Spackman E."/>
            <person name="Goraichik I."/>
            <person name="Dimitrov K.M."/>
            <person name="Suarez D.L."/>
            <person name="Swayne D.E."/>
        </authorList>
    </citation>
    <scope>NUCLEOTIDE SEQUENCE [LARGE SCALE GENOMIC DNA]</scope>
    <source>
        <strain evidence="13 14">CECT 8625</strain>
    </source>
</reference>
<evidence type="ECO:0000259" key="12">
    <source>
        <dbReference type="Pfam" id="PF08334"/>
    </source>
</evidence>
<dbReference type="InterPro" id="IPR045584">
    <property type="entry name" value="Pilin-like"/>
</dbReference>
<dbReference type="Pfam" id="PF08334">
    <property type="entry name" value="T2SSG"/>
    <property type="match status" value="1"/>
</dbReference>
<dbReference type="Gene3D" id="3.30.700.10">
    <property type="entry name" value="Glycoprotein, Type 4 Pilin"/>
    <property type="match status" value="1"/>
</dbReference>
<dbReference type="Pfam" id="PF07963">
    <property type="entry name" value="N_methyl"/>
    <property type="match status" value="1"/>
</dbReference>
<keyword evidence="14" id="KW-1185">Reference proteome</keyword>
<evidence type="ECO:0000256" key="5">
    <source>
        <dbReference type="ARBA" id="ARBA00022481"/>
    </source>
</evidence>
<evidence type="ECO:0000256" key="6">
    <source>
        <dbReference type="ARBA" id="ARBA00022519"/>
    </source>
</evidence>
<feature type="domain" description="Type II secretion system protein GspG C-terminal" evidence="12">
    <location>
        <begin position="54"/>
        <end position="161"/>
    </location>
</feature>
<dbReference type="PANTHER" id="PTHR30093:SF44">
    <property type="entry name" value="TYPE II SECRETION SYSTEM CORE PROTEIN G"/>
    <property type="match status" value="1"/>
</dbReference>
<evidence type="ECO:0000256" key="8">
    <source>
        <dbReference type="ARBA" id="ARBA00022989"/>
    </source>
</evidence>
<sequence length="170" mass="17975">MTPARIRRASAARPNRARRGSAARARHPEAGVTLIEMMVVLVIIAVVAAMIVPNVVGRPDEARATVAETDLRSIESALELYRLDNRVYPTTAQGLAALVERPSAPPVPEAFPADGYLDTMPEDPWGNAYVYRSPGQSGAFDLISLGADGRPGGDAVDADIGRGARQEAGS</sequence>
<comment type="subcellular location">
    <subcellularLocation>
        <location evidence="1">Cell inner membrane</location>
        <topology evidence="1">Single-pass membrane protein</topology>
    </subcellularLocation>
</comment>
<keyword evidence="7 11" id="KW-0812">Transmembrane</keyword>
<dbReference type="GO" id="GO:0005886">
    <property type="term" value="C:plasma membrane"/>
    <property type="evidence" value="ECO:0007669"/>
    <property type="project" value="UniProtKB-SubCell"/>
</dbReference>
<gene>
    <name evidence="13" type="primary">xcpT</name>
    <name evidence="13" type="ORF">ROJ8625_00381</name>
</gene>
<dbReference type="Proteomes" id="UP000193570">
    <property type="component" value="Unassembled WGS sequence"/>
</dbReference>
<dbReference type="PRINTS" id="PR00813">
    <property type="entry name" value="BCTERIALGSPG"/>
</dbReference>
<keyword evidence="9 11" id="KW-0472">Membrane</keyword>
<keyword evidence="4" id="KW-1003">Cell membrane</keyword>
<dbReference type="GO" id="GO:0015627">
    <property type="term" value="C:type II protein secretion system complex"/>
    <property type="evidence" value="ECO:0007669"/>
    <property type="project" value="InterPro"/>
</dbReference>
<accession>A0A1X6Y7M2</accession>
<organism evidence="13 14">
    <name type="scientific">Roseivivax jejudonensis</name>
    <dbReference type="NCBI Taxonomy" id="1529041"/>
    <lineage>
        <taxon>Bacteria</taxon>
        <taxon>Pseudomonadati</taxon>
        <taxon>Pseudomonadota</taxon>
        <taxon>Alphaproteobacteria</taxon>
        <taxon>Rhodobacterales</taxon>
        <taxon>Roseobacteraceae</taxon>
        <taxon>Roseivivax</taxon>
    </lineage>
</organism>
<evidence type="ECO:0000313" key="13">
    <source>
        <dbReference type="EMBL" id="SLN12965.1"/>
    </source>
</evidence>
<name>A0A1X6Y7M2_9RHOB</name>
<evidence type="ECO:0000256" key="11">
    <source>
        <dbReference type="SAM" id="Phobius"/>
    </source>
</evidence>
<proteinExistence type="inferred from homology"/>
<dbReference type="InterPro" id="IPR012902">
    <property type="entry name" value="N_methyl_site"/>
</dbReference>
<dbReference type="AlphaFoldDB" id="A0A1X6Y7M2"/>
<evidence type="ECO:0000256" key="4">
    <source>
        <dbReference type="ARBA" id="ARBA00022475"/>
    </source>
</evidence>
<keyword evidence="6" id="KW-0997">Cell inner membrane</keyword>
<dbReference type="InterPro" id="IPR010054">
    <property type="entry name" value="Type2_sec_GspG"/>
</dbReference>
<dbReference type="InterPro" id="IPR013545">
    <property type="entry name" value="T2SS_protein-GspG_C"/>
</dbReference>
<keyword evidence="8 11" id="KW-1133">Transmembrane helix</keyword>
<evidence type="ECO:0000256" key="1">
    <source>
        <dbReference type="ARBA" id="ARBA00004377"/>
    </source>
</evidence>
<dbReference type="PANTHER" id="PTHR30093">
    <property type="entry name" value="GENERAL SECRETION PATHWAY PROTEIN G"/>
    <property type="match status" value="1"/>
</dbReference>
<dbReference type="GO" id="GO:0015628">
    <property type="term" value="P:protein secretion by the type II secretion system"/>
    <property type="evidence" value="ECO:0007669"/>
    <property type="project" value="InterPro"/>
</dbReference>
<dbReference type="InterPro" id="IPR000983">
    <property type="entry name" value="Bac_GSPG_pilin"/>
</dbReference>
<feature type="region of interest" description="Disordered" evidence="10">
    <location>
        <begin position="151"/>
        <end position="170"/>
    </location>
</feature>
<dbReference type="SUPFAM" id="SSF54523">
    <property type="entry name" value="Pili subunits"/>
    <property type="match status" value="1"/>
</dbReference>
<dbReference type="NCBIfam" id="TIGR02532">
    <property type="entry name" value="IV_pilin_GFxxxE"/>
    <property type="match status" value="1"/>
</dbReference>
<evidence type="ECO:0000313" key="14">
    <source>
        <dbReference type="Proteomes" id="UP000193570"/>
    </source>
</evidence>
<feature type="region of interest" description="Disordered" evidence="10">
    <location>
        <begin position="1"/>
        <end position="25"/>
    </location>
</feature>